<dbReference type="InterPro" id="IPR011010">
    <property type="entry name" value="DNA_brk_join_enz"/>
</dbReference>
<dbReference type="PANTHER" id="PTHR30349:SF64">
    <property type="entry name" value="PROPHAGE INTEGRASE INTD-RELATED"/>
    <property type="match status" value="1"/>
</dbReference>
<keyword evidence="2" id="KW-0229">DNA integration</keyword>
<dbReference type="GO" id="GO:0003677">
    <property type="term" value="F:DNA binding"/>
    <property type="evidence" value="ECO:0007669"/>
    <property type="project" value="UniProtKB-KW"/>
</dbReference>
<dbReference type="SUPFAM" id="SSF56349">
    <property type="entry name" value="DNA breaking-rejoining enzymes"/>
    <property type="match status" value="1"/>
</dbReference>
<reference evidence="6 7" key="1">
    <citation type="submission" date="2018-05" db="EMBL/GenBank/DDBJ databases">
        <title>Genomic Encyclopedia of Type Strains, Phase IV (KMG-IV): sequencing the most valuable type-strain genomes for metagenomic binning, comparative biology and taxonomic classification.</title>
        <authorList>
            <person name="Goeker M."/>
        </authorList>
    </citation>
    <scope>NUCLEOTIDE SEQUENCE [LARGE SCALE GENOMIC DNA]</scope>
    <source>
        <strain evidence="6 7">DSM 6986</strain>
    </source>
</reference>
<evidence type="ECO:0000256" key="4">
    <source>
        <dbReference type="ARBA" id="ARBA00023172"/>
    </source>
</evidence>
<keyword evidence="7" id="KW-1185">Reference proteome</keyword>
<name>A0A316C478_PSESE</name>
<dbReference type="Proteomes" id="UP000245396">
    <property type="component" value="Unassembled WGS sequence"/>
</dbReference>
<evidence type="ECO:0000313" key="6">
    <source>
        <dbReference type="EMBL" id="PWJ80572.1"/>
    </source>
</evidence>
<comment type="similarity">
    <text evidence="1">Belongs to the 'phage' integrase family.</text>
</comment>
<dbReference type="AlphaFoldDB" id="A0A316C478"/>
<sequence length="292" mass="33459">MQSAEWKAYSIATKTKNSKLAEEFLLSRIVPDDPFLWRDVPVKDMRRRHLKDIIADHSDTPHKAKHLLVAIRKMIYAALDEEWIEVDPSYKLKWRPEYIGWKAWTPEAMEAFEKRWPIGTTPRLTYALALWLGNRRSDVVTLRWDQRCTRQIQQGETSRKVEGFLVVQEKGGAAVFVPITPMLEEVLAATLRKGETVLVTQYGEPFSAKSITGRMADWTKAAKIDKGYTLHGLRKTLGKMLAEGGASTRQLMKILGHDDIEHAELYSREAEQVLLATEGMDKVTKLVNRRRG</sequence>
<evidence type="ECO:0000256" key="1">
    <source>
        <dbReference type="ARBA" id="ARBA00008857"/>
    </source>
</evidence>
<evidence type="ECO:0000256" key="2">
    <source>
        <dbReference type="ARBA" id="ARBA00022908"/>
    </source>
</evidence>
<dbReference type="InterPro" id="IPR010998">
    <property type="entry name" value="Integrase_recombinase_N"/>
</dbReference>
<dbReference type="InterPro" id="IPR002104">
    <property type="entry name" value="Integrase_catalytic"/>
</dbReference>
<dbReference type="Gene3D" id="1.10.150.130">
    <property type="match status" value="1"/>
</dbReference>
<organism evidence="6 7">
    <name type="scientific">Pseudaminobacter salicylatoxidans</name>
    <dbReference type="NCBI Taxonomy" id="93369"/>
    <lineage>
        <taxon>Bacteria</taxon>
        <taxon>Pseudomonadati</taxon>
        <taxon>Pseudomonadota</taxon>
        <taxon>Alphaproteobacteria</taxon>
        <taxon>Hyphomicrobiales</taxon>
        <taxon>Phyllobacteriaceae</taxon>
        <taxon>Pseudaminobacter</taxon>
    </lineage>
</organism>
<evidence type="ECO:0000313" key="7">
    <source>
        <dbReference type="Proteomes" id="UP000245396"/>
    </source>
</evidence>
<keyword evidence="4" id="KW-0233">DNA recombination</keyword>
<dbReference type="InterPro" id="IPR050090">
    <property type="entry name" value="Tyrosine_recombinase_XerCD"/>
</dbReference>
<protein>
    <submittedName>
        <fullName evidence="6">Site-specific recombinase XerD</fullName>
    </submittedName>
</protein>
<accession>A0A316C478</accession>
<dbReference type="GO" id="GO:0006310">
    <property type="term" value="P:DNA recombination"/>
    <property type="evidence" value="ECO:0007669"/>
    <property type="project" value="UniProtKB-KW"/>
</dbReference>
<feature type="domain" description="Tyr recombinase" evidence="5">
    <location>
        <begin position="99"/>
        <end position="279"/>
    </location>
</feature>
<comment type="caution">
    <text evidence="6">The sequence shown here is derived from an EMBL/GenBank/DDBJ whole genome shotgun (WGS) entry which is preliminary data.</text>
</comment>
<dbReference type="PROSITE" id="PS51898">
    <property type="entry name" value="TYR_RECOMBINASE"/>
    <property type="match status" value="1"/>
</dbReference>
<proteinExistence type="inferred from homology"/>
<evidence type="ECO:0000256" key="3">
    <source>
        <dbReference type="ARBA" id="ARBA00023125"/>
    </source>
</evidence>
<dbReference type="Pfam" id="PF00589">
    <property type="entry name" value="Phage_integrase"/>
    <property type="match status" value="1"/>
</dbReference>
<keyword evidence="3" id="KW-0238">DNA-binding</keyword>
<dbReference type="PANTHER" id="PTHR30349">
    <property type="entry name" value="PHAGE INTEGRASE-RELATED"/>
    <property type="match status" value="1"/>
</dbReference>
<gene>
    <name evidence="6" type="ORF">C7441_112114</name>
</gene>
<dbReference type="GO" id="GO:0015074">
    <property type="term" value="P:DNA integration"/>
    <property type="evidence" value="ECO:0007669"/>
    <property type="project" value="UniProtKB-KW"/>
</dbReference>
<dbReference type="EMBL" id="QGGG01000012">
    <property type="protein sequence ID" value="PWJ80572.1"/>
    <property type="molecule type" value="Genomic_DNA"/>
</dbReference>
<evidence type="ECO:0000259" key="5">
    <source>
        <dbReference type="PROSITE" id="PS51898"/>
    </source>
</evidence>
<dbReference type="InterPro" id="IPR013762">
    <property type="entry name" value="Integrase-like_cat_sf"/>
</dbReference>
<dbReference type="Gene3D" id="1.10.443.10">
    <property type="entry name" value="Intergrase catalytic core"/>
    <property type="match status" value="1"/>
</dbReference>